<reference evidence="1" key="1">
    <citation type="submission" date="2023-04" db="EMBL/GenBank/DDBJ databases">
        <title>A chromosome-level genome assembly of the parasitoid wasp Eretmocerus hayati.</title>
        <authorList>
            <person name="Zhong Y."/>
            <person name="Liu S."/>
            <person name="Liu Y."/>
        </authorList>
    </citation>
    <scope>NUCLEOTIDE SEQUENCE</scope>
    <source>
        <strain evidence="1">ZJU_SS_LIU_2023</strain>
    </source>
</reference>
<dbReference type="Proteomes" id="UP001239111">
    <property type="component" value="Chromosome 1"/>
</dbReference>
<name>A0ACC2PY26_9HYME</name>
<evidence type="ECO:0000313" key="2">
    <source>
        <dbReference type="Proteomes" id="UP001239111"/>
    </source>
</evidence>
<keyword evidence="2" id="KW-1185">Reference proteome</keyword>
<proteinExistence type="predicted"/>
<evidence type="ECO:0000313" key="1">
    <source>
        <dbReference type="EMBL" id="KAJ8688307.1"/>
    </source>
</evidence>
<dbReference type="EMBL" id="CM056741">
    <property type="protein sequence ID" value="KAJ8688307.1"/>
    <property type="molecule type" value="Genomic_DNA"/>
</dbReference>
<comment type="caution">
    <text evidence="1">The sequence shown here is derived from an EMBL/GenBank/DDBJ whole genome shotgun (WGS) entry which is preliminary data.</text>
</comment>
<accession>A0ACC2PY26</accession>
<organism evidence="1 2">
    <name type="scientific">Eretmocerus hayati</name>
    <dbReference type="NCBI Taxonomy" id="131215"/>
    <lineage>
        <taxon>Eukaryota</taxon>
        <taxon>Metazoa</taxon>
        <taxon>Ecdysozoa</taxon>
        <taxon>Arthropoda</taxon>
        <taxon>Hexapoda</taxon>
        <taxon>Insecta</taxon>
        <taxon>Pterygota</taxon>
        <taxon>Neoptera</taxon>
        <taxon>Endopterygota</taxon>
        <taxon>Hymenoptera</taxon>
        <taxon>Apocrita</taxon>
        <taxon>Proctotrupomorpha</taxon>
        <taxon>Chalcidoidea</taxon>
        <taxon>Aphelinidae</taxon>
        <taxon>Aphelininae</taxon>
        <taxon>Eretmocerus</taxon>
    </lineage>
</organism>
<protein>
    <submittedName>
        <fullName evidence="1">Uncharacterized protein</fullName>
    </submittedName>
</protein>
<gene>
    <name evidence="1" type="ORF">QAD02_024102</name>
</gene>
<sequence>MELVRERRIAIEVSPISNQVLGLVADLRNHPASHLFAEDYPVVVSNDDPGLWGALGLSYDFYEAFVGIMSSKADLRALKQLALNSIEYSSMTSEQKARALTIWQERWGRFVSRLADPLGFDMKPLMTGREG</sequence>